<keyword evidence="2" id="KW-1133">Transmembrane helix</keyword>
<feature type="compositionally biased region" description="Low complexity" evidence="1">
    <location>
        <begin position="338"/>
        <end position="350"/>
    </location>
</feature>
<feature type="region of interest" description="Disordered" evidence="1">
    <location>
        <begin position="338"/>
        <end position="371"/>
    </location>
</feature>
<comment type="caution">
    <text evidence="3">The sequence shown here is derived from an EMBL/GenBank/DDBJ whole genome shotgun (WGS) entry which is preliminary data.</text>
</comment>
<dbReference type="Proteomes" id="UP001148786">
    <property type="component" value="Unassembled WGS sequence"/>
</dbReference>
<organism evidence="3 4">
    <name type="scientific">Agrocybe chaxingu</name>
    <dbReference type="NCBI Taxonomy" id="84603"/>
    <lineage>
        <taxon>Eukaryota</taxon>
        <taxon>Fungi</taxon>
        <taxon>Dikarya</taxon>
        <taxon>Basidiomycota</taxon>
        <taxon>Agaricomycotina</taxon>
        <taxon>Agaricomycetes</taxon>
        <taxon>Agaricomycetidae</taxon>
        <taxon>Agaricales</taxon>
        <taxon>Agaricineae</taxon>
        <taxon>Strophariaceae</taxon>
        <taxon>Agrocybe</taxon>
    </lineage>
</organism>
<feature type="transmembrane region" description="Helical" evidence="2">
    <location>
        <begin position="141"/>
        <end position="163"/>
    </location>
</feature>
<evidence type="ECO:0008006" key="5">
    <source>
        <dbReference type="Google" id="ProtNLM"/>
    </source>
</evidence>
<evidence type="ECO:0000313" key="3">
    <source>
        <dbReference type="EMBL" id="KAJ3513403.1"/>
    </source>
</evidence>
<feature type="compositionally biased region" description="Polar residues" evidence="1">
    <location>
        <begin position="354"/>
        <end position="363"/>
    </location>
</feature>
<accession>A0A9W8K5U0</accession>
<dbReference type="EMBL" id="JANKHO010000200">
    <property type="protein sequence ID" value="KAJ3513403.1"/>
    <property type="molecule type" value="Genomic_DNA"/>
</dbReference>
<name>A0A9W8K5U0_9AGAR</name>
<feature type="transmembrane region" description="Helical" evidence="2">
    <location>
        <begin position="198"/>
        <end position="228"/>
    </location>
</feature>
<reference evidence="3" key="1">
    <citation type="submission" date="2022-07" db="EMBL/GenBank/DDBJ databases">
        <title>Genome Sequence of Agrocybe chaxingu.</title>
        <authorList>
            <person name="Buettner E."/>
        </authorList>
    </citation>
    <scope>NUCLEOTIDE SEQUENCE</scope>
    <source>
        <strain evidence="3">MP-N11</strain>
    </source>
</reference>
<dbReference type="AlphaFoldDB" id="A0A9W8K5U0"/>
<feature type="transmembrane region" description="Helical" evidence="2">
    <location>
        <begin position="262"/>
        <end position="281"/>
    </location>
</feature>
<gene>
    <name evidence="3" type="ORF">NLJ89_g2964</name>
</gene>
<keyword evidence="4" id="KW-1185">Reference proteome</keyword>
<evidence type="ECO:0000313" key="4">
    <source>
        <dbReference type="Proteomes" id="UP001148786"/>
    </source>
</evidence>
<feature type="transmembrane region" description="Helical" evidence="2">
    <location>
        <begin position="64"/>
        <end position="86"/>
    </location>
</feature>
<dbReference type="OrthoDB" id="3351993at2759"/>
<keyword evidence="2" id="KW-0472">Membrane</keyword>
<sequence length="371" mass="41020">MIINLGNYRPYQSDHVIVGVSDIRVAVYIQAVLNLVPPFIAGWDGSIDDQELEDLIERYSSSQVLGIALVISAFVQANTFGLSAYYGNIILLLSWINVTSTLVFIPVLFGAEMARNATGSDTLNPFKLFRKVSLRVSRKDCLAFLNIGDEMIFMSMFGLWLWVTFPNFGTEQECIPYTHLVIFKSIPTTSRILRPCLIAFYSLNVVMLGPILWITVAAIIPALLLAFLSKVGLVRRLGYNTGTGNGRSRPAHHNLFSKHPRAYFFSVVGATFAIQALLIFFTELTIKTNRPLLKTGPQEPKENEWTLGQTLALMQTAYAKYEDVLKVWRMFRSDGKQSRASAAAGNSTAAEGPQTATGQNAQSPPDAGTHV</sequence>
<proteinExistence type="predicted"/>
<protein>
    <recommendedName>
        <fullName evidence="5">Transmembrane protein</fullName>
    </recommendedName>
</protein>
<keyword evidence="2" id="KW-0812">Transmembrane</keyword>
<evidence type="ECO:0000256" key="1">
    <source>
        <dbReference type="SAM" id="MobiDB-lite"/>
    </source>
</evidence>
<evidence type="ECO:0000256" key="2">
    <source>
        <dbReference type="SAM" id="Phobius"/>
    </source>
</evidence>
<feature type="transmembrane region" description="Helical" evidence="2">
    <location>
        <begin position="92"/>
        <end position="111"/>
    </location>
</feature>